<dbReference type="PANTHER" id="PTHR43701:SF2">
    <property type="entry name" value="MEMBRANE TRANSPORTER PROTEIN YJNA-RELATED"/>
    <property type="match status" value="1"/>
</dbReference>
<feature type="transmembrane region" description="Helical" evidence="6">
    <location>
        <begin position="94"/>
        <end position="114"/>
    </location>
</feature>
<feature type="transmembrane region" description="Helical" evidence="6">
    <location>
        <begin position="134"/>
        <end position="157"/>
    </location>
</feature>
<name>A0ABS9GYT0_9BACL</name>
<accession>A0ABS9GYT0</accession>
<protein>
    <recommendedName>
        <fullName evidence="6">Probable membrane transporter protein</fullName>
    </recommendedName>
</protein>
<dbReference type="RefSeq" id="WP_236332072.1">
    <property type="nucleotide sequence ID" value="NZ_JAKIJS010000001.1"/>
</dbReference>
<feature type="transmembrane region" description="Helical" evidence="6">
    <location>
        <begin position="193"/>
        <end position="212"/>
    </location>
</feature>
<evidence type="ECO:0000256" key="1">
    <source>
        <dbReference type="ARBA" id="ARBA00004141"/>
    </source>
</evidence>
<evidence type="ECO:0000256" key="6">
    <source>
        <dbReference type="RuleBase" id="RU363041"/>
    </source>
</evidence>
<dbReference type="Pfam" id="PF01925">
    <property type="entry name" value="TauE"/>
    <property type="match status" value="1"/>
</dbReference>
<dbReference type="InterPro" id="IPR002781">
    <property type="entry name" value="TM_pro_TauE-like"/>
</dbReference>
<comment type="caution">
    <text evidence="7">The sequence shown here is derived from an EMBL/GenBank/DDBJ whole genome shotgun (WGS) entry which is preliminary data.</text>
</comment>
<feature type="transmembrane region" description="Helical" evidence="6">
    <location>
        <begin position="224"/>
        <end position="243"/>
    </location>
</feature>
<feature type="transmembrane region" description="Helical" evidence="6">
    <location>
        <begin position="69"/>
        <end position="87"/>
    </location>
</feature>
<evidence type="ECO:0000256" key="2">
    <source>
        <dbReference type="ARBA" id="ARBA00009142"/>
    </source>
</evidence>
<proteinExistence type="inferred from homology"/>
<keyword evidence="5 6" id="KW-0472">Membrane</keyword>
<keyword evidence="8" id="KW-1185">Reference proteome</keyword>
<evidence type="ECO:0000256" key="4">
    <source>
        <dbReference type="ARBA" id="ARBA00022989"/>
    </source>
</evidence>
<dbReference type="EMBL" id="JAKIJS010000001">
    <property type="protein sequence ID" value="MCF6136916.1"/>
    <property type="molecule type" value="Genomic_DNA"/>
</dbReference>
<evidence type="ECO:0000313" key="7">
    <source>
        <dbReference type="EMBL" id="MCF6136916.1"/>
    </source>
</evidence>
<keyword evidence="3 6" id="KW-0812">Transmembrane</keyword>
<feature type="transmembrane region" description="Helical" evidence="6">
    <location>
        <begin position="169"/>
        <end position="187"/>
    </location>
</feature>
<evidence type="ECO:0000313" key="8">
    <source>
        <dbReference type="Proteomes" id="UP001649381"/>
    </source>
</evidence>
<evidence type="ECO:0000256" key="5">
    <source>
        <dbReference type="ARBA" id="ARBA00023136"/>
    </source>
</evidence>
<keyword evidence="4 6" id="KW-1133">Transmembrane helix</keyword>
<sequence length="247" mass="26744">MFITLLMIGLFASFVGTLAGSGGLINLPAMLVSGIPVHNAIASNKFSNMISSFSSFFVLLRKREVDFKSALKIASFSFAGGLLGGLVTSSLSEVTMLWIGIGLLVFALFLSFLGKPLSVNTSEKPFSKWTFPGLFGIGVYDGMFGPGQATMQMYLFFYQGVTYLRTIALTRFNTFLSCFGAFISYYVTGFVTWDVAIPLAIGSLLGAQIAVRIAGKFPKSFVKILLRVITILLVIQLFIKLIGGDLL</sequence>
<dbReference type="InterPro" id="IPR051598">
    <property type="entry name" value="TSUP/Inactive_protease-like"/>
</dbReference>
<comment type="similarity">
    <text evidence="2 6">Belongs to the 4-toluene sulfonate uptake permease (TSUP) (TC 2.A.102) family.</text>
</comment>
<reference evidence="7 8" key="1">
    <citation type="submission" date="2022-01" db="EMBL/GenBank/DDBJ databases">
        <title>Alkalihalobacillus sp. EGI L200015, a novel bacterium isolated from a salt lake sediment.</title>
        <authorList>
            <person name="Gao L."/>
            <person name="Fang B.-Z."/>
            <person name="Li W.-J."/>
        </authorList>
    </citation>
    <scope>NUCLEOTIDE SEQUENCE [LARGE SCALE GENOMIC DNA]</scope>
    <source>
        <strain evidence="7 8">KCTC 12718</strain>
    </source>
</reference>
<gene>
    <name evidence="7" type="ORF">L2716_04180</name>
</gene>
<organism evidence="7 8">
    <name type="scientific">Pseudalkalibacillus berkeleyi</name>
    <dbReference type="NCBI Taxonomy" id="1069813"/>
    <lineage>
        <taxon>Bacteria</taxon>
        <taxon>Bacillati</taxon>
        <taxon>Bacillota</taxon>
        <taxon>Bacilli</taxon>
        <taxon>Bacillales</taxon>
        <taxon>Fictibacillaceae</taxon>
        <taxon>Pseudalkalibacillus</taxon>
    </lineage>
</organism>
<evidence type="ECO:0000256" key="3">
    <source>
        <dbReference type="ARBA" id="ARBA00022692"/>
    </source>
</evidence>
<keyword evidence="6" id="KW-1003">Cell membrane</keyword>
<comment type="subcellular location">
    <subcellularLocation>
        <location evidence="6">Cell membrane</location>
        <topology evidence="6">Multi-pass membrane protein</topology>
    </subcellularLocation>
    <subcellularLocation>
        <location evidence="1">Membrane</location>
        <topology evidence="1">Multi-pass membrane protein</topology>
    </subcellularLocation>
</comment>
<dbReference type="Proteomes" id="UP001649381">
    <property type="component" value="Unassembled WGS sequence"/>
</dbReference>
<dbReference type="PANTHER" id="PTHR43701">
    <property type="entry name" value="MEMBRANE TRANSPORTER PROTEIN MJ0441-RELATED"/>
    <property type="match status" value="1"/>
</dbReference>